<evidence type="ECO:0000313" key="8">
    <source>
        <dbReference type="EMBL" id="AYV83349.1"/>
    </source>
</evidence>
<name>A0A3G5ADA6_9VIRU</name>
<dbReference type="InterPro" id="IPR013083">
    <property type="entry name" value="Znf_RING/FYVE/PHD"/>
</dbReference>
<keyword evidence="3 4" id="KW-0862">Zinc</keyword>
<reference evidence="8" key="1">
    <citation type="submission" date="2018-10" db="EMBL/GenBank/DDBJ databases">
        <title>Hidden diversity of soil giant viruses.</title>
        <authorList>
            <person name="Schulz F."/>
            <person name="Alteio L."/>
            <person name="Goudeau D."/>
            <person name="Ryan E.M."/>
            <person name="Malmstrom R.R."/>
            <person name="Blanchard J."/>
            <person name="Woyke T."/>
        </authorList>
    </citation>
    <scope>NUCLEOTIDE SEQUENCE</scope>
    <source>
        <strain evidence="8">HYV1</strain>
    </source>
</reference>
<gene>
    <name evidence="8" type="ORF">Hyperionvirus6_30</name>
</gene>
<dbReference type="PANTHER" id="PTHR10131">
    <property type="entry name" value="TNF RECEPTOR ASSOCIATED FACTOR"/>
    <property type="match status" value="1"/>
</dbReference>
<dbReference type="Pfam" id="PF02176">
    <property type="entry name" value="zf-TRAF"/>
    <property type="match status" value="1"/>
</dbReference>
<dbReference type="SUPFAM" id="SSF57850">
    <property type="entry name" value="RING/U-box"/>
    <property type="match status" value="1"/>
</dbReference>
<evidence type="ECO:0000256" key="3">
    <source>
        <dbReference type="ARBA" id="ARBA00022833"/>
    </source>
</evidence>
<evidence type="ECO:0000256" key="2">
    <source>
        <dbReference type="ARBA" id="ARBA00022771"/>
    </source>
</evidence>
<dbReference type="PROSITE" id="PS50145">
    <property type="entry name" value="ZF_TRAF"/>
    <property type="match status" value="1"/>
</dbReference>
<evidence type="ECO:0000256" key="1">
    <source>
        <dbReference type="ARBA" id="ARBA00022723"/>
    </source>
</evidence>
<evidence type="ECO:0000259" key="7">
    <source>
        <dbReference type="PROSITE" id="PS50145"/>
    </source>
</evidence>
<dbReference type="PANTHER" id="PTHR10131:SF94">
    <property type="entry name" value="TNF RECEPTOR-ASSOCIATED FACTOR 4"/>
    <property type="match status" value="1"/>
</dbReference>
<dbReference type="PROSITE" id="PS50089">
    <property type="entry name" value="ZF_RING_2"/>
    <property type="match status" value="1"/>
</dbReference>
<evidence type="ECO:0000259" key="5">
    <source>
        <dbReference type="PROSITE" id="PS50089"/>
    </source>
</evidence>
<dbReference type="InterPro" id="IPR000571">
    <property type="entry name" value="Znf_CCCH"/>
</dbReference>
<dbReference type="EMBL" id="MK072388">
    <property type="protein sequence ID" value="AYV83349.1"/>
    <property type="molecule type" value="Genomic_DNA"/>
</dbReference>
<feature type="domain" description="C3H1-type" evidence="6">
    <location>
        <begin position="18"/>
        <end position="53"/>
    </location>
</feature>
<keyword evidence="2 4" id="KW-0863">Zinc-finger</keyword>
<organism evidence="8">
    <name type="scientific">Hyperionvirus sp</name>
    <dbReference type="NCBI Taxonomy" id="2487770"/>
    <lineage>
        <taxon>Viruses</taxon>
        <taxon>Varidnaviria</taxon>
        <taxon>Bamfordvirae</taxon>
        <taxon>Nucleocytoviricota</taxon>
        <taxon>Megaviricetes</taxon>
        <taxon>Imitervirales</taxon>
        <taxon>Mimiviridae</taxon>
        <taxon>Klosneuvirinae</taxon>
    </lineage>
</organism>
<dbReference type="InterPro" id="IPR001293">
    <property type="entry name" value="Znf_TRAF"/>
</dbReference>
<feature type="domain" description="TRAF-type" evidence="7">
    <location>
        <begin position="154"/>
        <end position="200"/>
    </location>
</feature>
<dbReference type="InterPro" id="IPR001841">
    <property type="entry name" value="Znf_RING"/>
</dbReference>
<evidence type="ECO:0000256" key="4">
    <source>
        <dbReference type="PROSITE-ProRule" id="PRU00723"/>
    </source>
</evidence>
<evidence type="ECO:0000259" key="6">
    <source>
        <dbReference type="PROSITE" id="PS50103"/>
    </source>
</evidence>
<dbReference type="GO" id="GO:0008270">
    <property type="term" value="F:zinc ion binding"/>
    <property type="evidence" value="ECO:0007669"/>
    <property type="project" value="UniProtKB-KW"/>
</dbReference>
<sequence>MFNCFDIDCFKGSVFLEDLKCPICRDVMVNPLMINCKNRCSFGEQCFKKHVESNGSKCPSCNLNFEGNGVKNYKLGNIIDKMELVCKHKLCGWEGGWSRYGKHLEVCLYESVNCGCGVSYIRLEKSAHDSVCPLFELACCKCKNSICRKNYVLHEGECPELDTECSHCGMKLKFKDLGAHIKSECQEVVTDCKFVPYGCKVINKKRKHIDEHLKEKLDDHFEFIDKRMKMTVVGRQLDHFESIFRAKDGDAMKIDDMIIKISVDKDGLWLRCAEPVGQHIIFVAKNLEINNKDKSLIKAENLKLSVKNGRGWALKINEEDLIHIYFVNIRIYPIPDI</sequence>
<protein>
    <submittedName>
        <fullName evidence="8">E3 ubiquitin-protein ligase TRIM41-like isoform X2</fullName>
    </submittedName>
</protein>
<accession>A0A3G5ADA6</accession>
<dbReference type="PROSITE" id="PS50103">
    <property type="entry name" value="ZF_C3H1"/>
    <property type="match status" value="1"/>
</dbReference>
<feature type="domain" description="RING-type" evidence="5">
    <location>
        <begin position="21"/>
        <end position="62"/>
    </location>
</feature>
<proteinExistence type="predicted"/>
<dbReference type="Gene3D" id="3.30.40.10">
    <property type="entry name" value="Zinc/RING finger domain, C3HC4 (zinc finger)"/>
    <property type="match status" value="2"/>
</dbReference>
<feature type="zinc finger region" description="C3H1-type" evidence="4">
    <location>
        <begin position="18"/>
        <end position="53"/>
    </location>
</feature>
<keyword evidence="1 4" id="KW-0479">Metal-binding</keyword>